<dbReference type="EMBL" id="CP127173">
    <property type="protein sequence ID" value="WIV54377.1"/>
    <property type="molecule type" value="Genomic_DNA"/>
</dbReference>
<proteinExistence type="predicted"/>
<keyword evidence="2" id="KW-1185">Reference proteome</keyword>
<gene>
    <name evidence="1" type="ORF">QP939_36765</name>
</gene>
<name>A0ABY8XFJ7_9PSEU</name>
<accession>A0ABY8XFJ7</accession>
<reference evidence="1 2" key="1">
    <citation type="submission" date="2023-06" db="EMBL/GenBank/DDBJ databases">
        <authorList>
            <person name="Oyuntsetseg B."/>
            <person name="Kim S.B."/>
        </authorList>
    </citation>
    <scope>NUCLEOTIDE SEQUENCE [LARGE SCALE GENOMIC DNA]</scope>
    <source>
        <strain evidence="1 2">2-2</strain>
    </source>
</reference>
<evidence type="ECO:0000313" key="1">
    <source>
        <dbReference type="EMBL" id="WIV54377.1"/>
    </source>
</evidence>
<evidence type="ECO:0000313" key="2">
    <source>
        <dbReference type="Proteomes" id="UP001227101"/>
    </source>
</evidence>
<dbReference type="RefSeq" id="WP_285451006.1">
    <property type="nucleotide sequence ID" value="NZ_CP127173.1"/>
</dbReference>
<organism evidence="1 2">
    <name type="scientific">Amycolatopsis nalaikhensis</name>
    <dbReference type="NCBI Taxonomy" id="715472"/>
    <lineage>
        <taxon>Bacteria</taxon>
        <taxon>Bacillati</taxon>
        <taxon>Actinomycetota</taxon>
        <taxon>Actinomycetes</taxon>
        <taxon>Pseudonocardiales</taxon>
        <taxon>Pseudonocardiaceae</taxon>
        <taxon>Amycolatopsis</taxon>
    </lineage>
</organism>
<sequence>MSTDVERAAHAYCPRCHPDPRPGEVLTALCGAKYPYWGRRDRPVNQCPACVRLASAPVFACGHSG</sequence>
<protein>
    <submittedName>
        <fullName evidence="1">Uncharacterized protein</fullName>
    </submittedName>
</protein>
<dbReference type="Proteomes" id="UP001227101">
    <property type="component" value="Chromosome"/>
</dbReference>